<dbReference type="InParanoid" id="A0A369JJC3"/>
<protein>
    <submittedName>
        <fullName evidence="3">Uncharacterized protein</fullName>
    </submittedName>
</protein>
<dbReference type="OrthoDB" id="5358959at2759"/>
<gene>
    <name evidence="3" type="ORF">Hypma_010933</name>
</gene>
<organism evidence="3 4">
    <name type="scientific">Hypsizygus marmoreus</name>
    <name type="common">White beech mushroom</name>
    <name type="synonym">Agaricus marmoreus</name>
    <dbReference type="NCBI Taxonomy" id="39966"/>
    <lineage>
        <taxon>Eukaryota</taxon>
        <taxon>Fungi</taxon>
        <taxon>Dikarya</taxon>
        <taxon>Basidiomycota</taxon>
        <taxon>Agaricomycotina</taxon>
        <taxon>Agaricomycetes</taxon>
        <taxon>Agaricomycetidae</taxon>
        <taxon>Agaricales</taxon>
        <taxon>Tricholomatineae</taxon>
        <taxon>Lyophyllaceae</taxon>
        <taxon>Hypsizygus</taxon>
    </lineage>
</organism>
<evidence type="ECO:0000313" key="4">
    <source>
        <dbReference type="Proteomes" id="UP000076154"/>
    </source>
</evidence>
<evidence type="ECO:0000313" key="3">
    <source>
        <dbReference type="EMBL" id="RDB21948.1"/>
    </source>
</evidence>
<sequence length="235" mass="24368">MFSRNVATFVLCLLSLATFIHAEEPGVIEALLRKPYTRRAGSALVIRQGTCSIGYLPCSDGNGCCPVGKYCGVWGGKLGCCTIGRTCIANSNPCDYQGDLPCPGENFCCPAGDTCYRDAAGNARCRDGAGFTTTTRRTTTFTPIQHTITNINTVTAPTFTPIEHTITTVNVVTTPVFTPTNTRTTTTRPTAPAVTTSLDSGDSGPLNIGNGAPPTVGAVSAVLALAGLAVNVLGV</sequence>
<dbReference type="Proteomes" id="UP000076154">
    <property type="component" value="Unassembled WGS sequence"/>
</dbReference>
<evidence type="ECO:0000256" key="1">
    <source>
        <dbReference type="SAM" id="MobiDB-lite"/>
    </source>
</evidence>
<keyword evidence="4" id="KW-1185">Reference proteome</keyword>
<dbReference type="EMBL" id="LUEZ02000053">
    <property type="protein sequence ID" value="RDB21948.1"/>
    <property type="molecule type" value="Genomic_DNA"/>
</dbReference>
<evidence type="ECO:0000256" key="2">
    <source>
        <dbReference type="SAM" id="SignalP"/>
    </source>
</evidence>
<feature type="region of interest" description="Disordered" evidence="1">
    <location>
        <begin position="180"/>
        <end position="205"/>
    </location>
</feature>
<comment type="caution">
    <text evidence="3">The sequence shown here is derived from an EMBL/GenBank/DDBJ whole genome shotgun (WGS) entry which is preliminary data.</text>
</comment>
<reference evidence="3" key="1">
    <citation type="submission" date="2018-04" db="EMBL/GenBank/DDBJ databases">
        <title>Whole genome sequencing of Hypsizygus marmoreus.</title>
        <authorList>
            <person name="Choi I.-G."/>
            <person name="Min B."/>
            <person name="Kim J.-G."/>
            <person name="Kim S."/>
            <person name="Oh Y.-L."/>
            <person name="Kong W.-S."/>
            <person name="Park H."/>
            <person name="Jeong J."/>
            <person name="Song E.-S."/>
        </authorList>
    </citation>
    <scope>NUCLEOTIDE SEQUENCE [LARGE SCALE GENOMIC DNA]</scope>
    <source>
        <strain evidence="3">51987-8</strain>
    </source>
</reference>
<dbReference type="STRING" id="39966.A0A369JJC3"/>
<keyword evidence="2" id="KW-0732">Signal</keyword>
<accession>A0A369JJC3</accession>
<feature type="signal peptide" evidence="2">
    <location>
        <begin position="1"/>
        <end position="22"/>
    </location>
</feature>
<feature type="compositionally biased region" description="Low complexity" evidence="1">
    <location>
        <begin position="180"/>
        <end position="196"/>
    </location>
</feature>
<proteinExistence type="predicted"/>
<name>A0A369JJC3_HYPMA</name>
<dbReference type="AlphaFoldDB" id="A0A369JJC3"/>
<feature type="chain" id="PRO_5016810931" evidence="2">
    <location>
        <begin position="23"/>
        <end position="235"/>
    </location>
</feature>